<dbReference type="Proteomes" id="UP001151760">
    <property type="component" value="Unassembled WGS sequence"/>
</dbReference>
<feature type="domain" description="Reverse transcriptase Ty1/copia-type" evidence="1">
    <location>
        <begin position="78"/>
        <end position="137"/>
    </location>
</feature>
<dbReference type="PANTHER" id="PTHR11439:SF508">
    <property type="entry name" value="RNA-DIRECTED DNA POLYMERASE"/>
    <property type="match status" value="1"/>
</dbReference>
<protein>
    <submittedName>
        <fullName evidence="2">Ribonuclease H-like domain-containing protein</fullName>
    </submittedName>
</protein>
<dbReference type="InterPro" id="IPR043502">
    <property type="entry name" value="DNA/RNA_pol_sf"/>
</dbReference>
<reference evidence="2" key="2">
    <citation type="submission" date="2022-01" db="EMBL/GenBank/DDBJ databases">
        <authorList>
            <person name="Yamashiro T."/>
            <person name="Shiraishi A."/>
            <person name="Satake H."/>
            <person name="Nakayama K."/>
        </authorList>
    </citation>
    <scope>NUCLEOTIDE SEQUENCE</scope>
</reference>
<proteinExistence type="predicted"/>
<organism evidence="2 3">
    <name type="scientific">Tanacetum coccineum</name>
    <dbReference type="NCBI Taxonomy" id="301880"/>
    <lineage>
        <taxon>Eukaryota</taxon>
        <taxon>Viridiplantae</taxon>
        <taxon>Streptophyta</taxon>
        <taxon>Embryophyta</taxon>
        <taxon>Tracheophyta</taxon>
        <taxon>Spermatophyta</taxon>
        <taxon>Magnoliopsida</taxon>
        <taxon>eudicotyledons</taxon>
        <taxon>Gunneridae</taxon>
        <taxon>Pentapetalae</taxon>
        <taxon>asterids</taxon>
        <taxon>campanulids</taxon>
        <taxon>Asterales</taxon>
        <taxon>Asteraceae</taxon>
        <taxon>Asteroideae</taxon>
        <taxon>Anthemideae</taxon>
        <taxon>Anthemidinae</taxon>
        <taxon>Tanacetum</taxon>
    </lineage>
</organism>
<name>A0ABQ4ZMZ4_9ASTR</name>
<keyword evidence="3" id="KW-1185">Reference proteome</keyword>
<dbReference type="SUPFAM" id="SSF56672">
    <property type="entry name" value="DNA/RNA polymerases"/>
    <property type="match status" value="1"/>
</dbReference>
<accession>A0ABQ4ZMZ4</accession>
<dbReference type="EMBL" id="BQNB010011520">
    <property type="protein sequence ID" value="GJS91624.1"/>
    <property type="molecule type" value="Genomic_DNA"/>
</dbReference>
<comment type="caution">
    <text evidence="2">The sequence shown here is derived from an EMBL/GenBank/DDBJ whole genome shotgun (WGS) entry which is preliminary data.</text>
</comment>
<gene>
    <name evidence="2" type="ORF">Tco_0774260</name>
</gene>
<evidence type="ECO:0000259" key="1">
    <source>
        <dbReference type="Pfam" id="PF07727"/>
    </source>
</evidence>
<reference evidence="2" key="1">
    <citation type="journal article" date="2022" name="Int. J. Mol. Sci.">
        <title>Draft Genome of Tanacetum Coccineum: Genomic Comparison of Closely Related Tanacetum-Family Plants.</title>
        <authorList>
            <person name="Yamashiro T."/>
            <person name="Shiraishi A."/>
            <person name="Nakayama K."/>
            <person name="Satake H."/>
        </authorList>
    </citation>
    <scope>NUCLEOTIDE SEQUENCE</scope>
</reference>
<dbReference type="Pfam" id="PF07727">
    <property type="entry name" value="RVT_2"/>
    <property type="match status" value="1"/>
</dbReference>
<dbReference type="PANTHER" id="PTHR11439">
    <property type="entry name" value="GAG-POL-RELATED RETROTRANSPOSON"/>
    <property type="match status" value="1"/>
</dbReference>
<sequence>MGILLERSIGARCSLKPTQIPVGDLIGASLRVQCSTKYTLVSEIKISESCVRYSPPRELVDIVKKTLELGARGVELGKEAPRQWNQKLSETLFEAGFVQSKNDHSLFIKNKDNASLYLLIYVDDLVITGNNNDEIEKPDISYYMHCLSQHMHAPLKYHFDIALRVLKYLELAPGLGVEFVKRNNKLSWKSKRQATLSKSLAEAKYRSMASATCEIMWVVKILEEFGIDNIVPAELFCDNKSSIQIATNPVMHEKTKHFDIDVHLVREKVASGLIKTVKVDTKSQVVDILTKALGSYQHSFLLKN</sequence>
<evidence type="ECO:0000313" key="3">
    <source>
        <dbReference type="Proteomes" id="UP001151760"/>
    </source>
</evidence>
<dbReference type="InterPro" id="IPR013103">
    <property type="entry name" value="RVT_2"/>
</dbReference>
<dbReference type="CDD" id="cd09272">
    <property type="entry name" value="RNase_HI_RT_Ty1"/>
    <property type="match status" value="1"/>
</dbReference>
<evidence type="ECO:0000313" key="2">
    <source>
        <dbReference type="EMBL" id="GJS91624.1"/>
    </source>
</evidence>